<comment type="caution">
    <text evidence="4">The sequence shown here is derived from an EMBL/GenBank/DDBJ whole genome shotgun (WGS) entry which is preliminary data.</text>
</comment>
<dbReference type="InterPro" id="IPR036028">
    <property type="entry name" value="SH3-like_dom_sf"/>
</dbReference>
<reference evidence="4 5" key="1">
    <citation type="journal article" date="2019" name="PLoS Biol.">
        <title>Sex chromosomes control vertical transmission of feminizing Wolbachia symbionts in an isopod.</title>
        <authorList>
            <person name="Becking T."/>
            <person name="Chebbi M.A."/>
            <person name="Giraud I."/>
            <person name="Moumen B."/>
            <person name="Laverre T."/>
            <person name="Caubet Y."/>
            <person name="Peccoud J."/>
            <person name="Gilbert C."/>
            <person name="Cordaux R."/>
        </authorList>
    </citation>
    <scope>NUCLEOTIDE SEQUENCE [LARGE SCALE GENOMIC DNA]</scope>
    <source>
        <strain evidence="4">ANa2</strain>
        <tissue evidence="4">Whole body excluding digestive tract and cuticle</tissue>
    </source>
</reference>
<dbReference type="EMBL" id="SEYY01001234">
    <property type="protein sequence ID" value="KAB7505437.1"/>
    <property type="molecule type" value="Genomic_DNA"/>
</dbReference>
<protein>
    <recommendedName>
        <fullName evidence="3">SH3 domain-containing protein</fullName>
    </recommendedName>
</protein>
<keyword evidence="5" id="KW-1185">Reference proteome</keyword>
<dbReference type="AlphaFoldDB" id="A0A5N5TGR3"/>
<name>A0A5N5TGR3_9CRUS</name>
<dbReference type="Pfam" id="PF07653">
    <property type="entry name" value="SH3_2"/>
    <property type="match status" value="1"/>
</dbReference>
<sequence length="96" mass="10383">MKAGDVCKCIADFNGELSGELILQRNDIVQIHQVIDKLWLEGEGGGGIGRFPASIVVKTDIPSNLQTDSIYVAVADFFPLQDGDLPLTRGSYFNAV</sequence>
<proteinExistence type="predicted"/>
<organism evidence="4 5">
    <name type="scientific">Armadillidium nasatum</name>
    <dbReference type="NCBI Taxonomy" id="96803"/>
    <lineage>
        <taxon>Eukaryota</taxon>
        <taxon>Metazoa</taxon>
        <taxon>Ecdysozoa</taxon>
        <taxon>Arthropoda</taxon>
        <taxon>Crustacea</taxon>
        <taxon>Multicrustacea</taxon>
        <taxon>Malacostraca</taxon>
        <taxon>Eumalacostraca</taxon>
        <taxon>Peracarida</taxon>
        <taxon>Isopoda</taxon>
        <taxon>Oniscidea</taxon>
        <taxon>Crinocheta</taxon>
        <taxon>Armadillidiidae</taxon>
        <taxon>Armadillidium</taxon>
    </lineage>
</organism>
<keyword evidence="1 2" id="KW-0728">SH3 domain</keyword>
<dbReference type="InterPro" id="IPR001452">
    <property type="entry name" value="SH3_domain"/>
</dbReference>
<evidence type="ECO:0000313" key="4">
    <source>
        <dbReference type="EMBL" id="KAB7505437.1"/>
    </source>
</evidence>
<dbReference type="Proteomes" id="UP000326759">
    <property type="component" value="Unassembled WGS sequence"/>
</dbReference>
<evidence type="ECO:0000256" key="1">
    <source>
        <dbReference type="ARBA" id="ARBA00022443"/>
    </source>
</evidence>
<dbReference type="SUPFAM" id="SSF50044">
    <property type="entry name" value="SH3-domain"/>
    <property type="match status" value="1"/>
</dbReference>
<accession>A0A5N5TGR3</accession>
<evidence type="ECO:0000259" key="3">
    <source>
        <dbReference type="PROSITE" id="PS50002"/>
    </source>
</evidence>
<dbReference type="OrthoDB" id="27823at2759"/>
<dbReference type="SMART" id="SM00326">
    <property type="entry name" value="SH3"/>
    <property type="match status" value="1"/>
</dbReference>
<dbReference type="Gene3D" id="2.30.30.40">
    <property type="entry name" value="SH3 Domains"/>
    <property type="match status" value="1"/>
</dbReference>
<dbReference type="PROSITE" id="PS50002">
    <property type="entry name" value="SH3"/>
    <property type="match status" value="1"/>
</dbReference>
<gene>
    <name evidence="4" type="ORF">Anas_01943</name>
</gene>
<evidence type="ECO:0000256" key="2">
    <source>
        <dbReference type="PROSITE-ProRule" id="PRU00192"/>
    </source>
</evidence>
<evidence type="ECO:0000313" key="5">
    <source>
        <dbReference type="Proteomes" id="UP000326759"/>
    </source>
</evidence>
<feature type="domain" description="SH3" evidence="3">
    <location>
        <begin position="2"/>
        <end position="61"/>
    </location>
</feature>